<dbReference type="GO" id="GO:0031468">
    <property type="term" value="P:nuclear membrane reassembly"/>
    <property type="evidence" value="ECO:0007669"/>
    <property type="project" value="TreeGrafter"/>
</dbReference>
<feature type="compositionally biased region" description="Basic and acidic residues" evidence="1">
    <location>
        <begin position="78"/>
        <end position="89"/>
    </location>
</feature>
<evidence type="ECO:0000259" key="3">
    <source>
        <dbReference type="PROSITE" id="PS51399"/>
    </source>
</evidence>
<dbReference type="InterPro" id="IPR029071">
    <property type="entry name" value="Ubiquitin-like_domsf"/>
</dbReference>
<feature type="compositionally biased region" description="Acidic residues" evidence="1">
    <location>
        <begin position="116"/>
        <end position="139"/>
    </location>
</feature>
<feature type="domain" description="UBX" evidence="2">
    <location>
        <begin position="255"/>
        <end position="319"/>
    </location>
</feature>
<dbReference type="PROSITE" id="PS51399">
    <property type="entry name" value="SEP"/>
    <property type="match status" value="1"/>
</dbReference>
<reference evidence="4 5" key="1">
    <citation type="submission" date="2011-10" db="EMBL/GenBank/DDBJ databases">
        <authorList>
            <person name="Genoscope - CEA"/>
        </authorList>
    </citation>
    <scope>NUCLEOTIDE SEQUENCE [LARGE SCALE GENOMIC DNA]</scope>
    <source>
        <strain evidence="4 5">RCC 1105</strain>
    </source>
</reference>
<evidence type="ECO:0000256" key="1">
    <source>
        <dbReference type="SAM" id="MobiDB-lite"/>
    </source>
</evidence>
<dbReference type="CDD" id="cd01770">
    <property type="entry name" value="UBX_UBXN2"/>
    <property type="match status" value="1"/>
</dbReference>
<dbReference type="AlphaFoldDB" id="K8EZX0"/>
<sequence length="331" mass="36907">MGGENTNNAPRTLKDIKDAEENEEGNQEDKPQEWYAGGASSGQNVIDPSKHQSQKEHPENGDGEEFTNDSRYGNMFREALRHGARHRQDDTDEDTTTTRSQREVFFSGRGRKMTEEEKEEEDDALDGDLKEEEDKEEEKEEMRIERVVTFYDNGFTVDDGPLRDPSENQEFIEMIGRGMCPPELMHPGASARNPVKIDLKRERRDWTPPKGVKAFSGSGNKLEGAEGEGNDEGVGGGGDGGGKALEEMKPWSVDEKEPTTSIQIRLRDGSRLVAKFNLSHTVAHIRDFIRQANGEASATRPLQLSGFPPEKLDDDSRTIGNGLKGCVVQQK</sequence>
<dbReference type="Pfam" id="PF00789">
    <property type="entry name" value="UBX"/>
    <property type="match status" value="1"/>
</dbReference>
<dbReference type="EMBL" id="FO082269">
    <property type="protein sequence ID" value="CCO18070.1"/>
    <property type="molecule type" value="Genomic_DNA"/>
</dbReference>
<feature type="compositionally biased region" description="Gly residues" evidence="1">
    <location>
        <begin position="232"/>
        <end position="243"/>
    </location>
</feature>
<dbReference type="PANTHER" id="PTHR23333">
    <property type="entry name" value="UBX DOMAIN CONTAINING PROTEIN"/>
    <property type="match status" value="1"/>
</dbReference>
<evidence type="ECO:0000259" key="2">
    <source>
        <dbReference type="PROSITE" id="PS50033"/>
    </source>
</evidence>
<evidence type="ECO:0000313" key="4">
    <source>
        <dbReference type="EMBL" id="CCO18070.1"/>
    </source>
</evidence>
<dbReference type="GO" id="GO:0005634">
    <property type="term" value="C:nucleus"/>
    <property type="evidence" value="ECO:0007669"/>
    <property type="project" value="TreeGrafter"/>
</dbReference>
<dbReference type="SUPFAM" id="SSF102848">
    <property type="entry name" value="NSFL1 (p97 ATPase) cofactor p47, SEP domain"/>
    <property type="match status" value="1"/>
</dbReference>
<dbReference type="GO" id="GO:0061025">
    <property type="term" value="P:membrane fusion"/>
    <property type="evidence" value="ECO:0007669"/>
    <property type="project" value="TreeGrafter"/>
</dbReference>
<dbReference type="GO" id="GO:0007030">
    <property type="term" value="P:Golgi organization"/>
    <property type="evidence" value="ECO:0007669"/>
    <property type="project" value="TreeGrafter"/>
</dbReference>
<keyword evidence="5" id="KW-1185">Reference proteome</keyword>
<dbReference type="GO" id="GO:0043161">
    <property type="term" value="P:proteasome-mediated ubiquitin-dependent protein catabolic process"/>
    <property type="evidence" value="ECO:0007669"/>
    <property type="project" value="TreeGrafter"/>
</dbReference>
<dbReference type="GO" id="GO:0005829">
    <property type="term" value="C:cytosol"/>
    <property type="evidence" value="ECO:0007669"/>
    <property type="project" value="TreeGrafter"/>
</dbReference>
<dbReference type="GO" id="GO:0043130">
    <property type="term" value="F:ubiquitin binding"/>
    <property type="evidence" value="ECO:0007669"/>
    <property type="project" value="TreeGrafter"/>
</dbReference>
<dbReference type="KEGG" id="bpg:Bathy10g00680"/>
<dbReference type="Gene3D" id="3.10.20.90">
    <property type="entry name" value="Phosphatidylinositol 3-kinase Catalytic Subunit, Chain A, domain 1"/>
    <property type="match status" value="1"/>
</dbReference>
<dbReference type="PANTHER" id="PTHR23333:SF20">
    <property type="entry name" value="NSFL1 COFACTOR P47"/>
    <property type="match status" value="1"/>
</dbReference>
<dbReference type="SUPFAM" id="SSF54236">
    <property type="entry name" value="Ubiquitin-like"/>
    <property type="match status" value="1"/>
</dbReference>
<dbReference type="GeneID" id="19013145"/>
<gene>
    <name evidence="4" type="ordered locus">Bathy10g00680</name>
</gene>
<dbReference type="InterPro" id="IPR001012">
    <property type="entry name" value="UBX_dom"/>
</dbReference>
<dbReference type="InterPro" id="IPR012989">
    <property type="entry name" value="SEP_domain"/>
</dbReference>
<dbReference type="Proteomes" id="UP000198341">
    <property type="component" value="Chromosome 10"/>
</dbReference>
<dbReference type="Gene3D" id="3.30.420.210">
    <property type="entry name" value="SEP domain"/>
    <property type="match status" value="1"/>
</dbReference>
<dbReference type="InterPro" id="IPR036241">
    <property type="entry name" value="NSFL1C_SEP_dom_sf"/>
</dbReference>
<dbReference type="GO" id="GO:0000045">
    <property type="term" value="P:autophagosome assembly"/>
    <property type="evidence" value="ECO:0007669"/>
    <property type="project" value="TreeGrafter"/>
</dbReference>
<feature type="domain" description="SEP" evidence="3">
    <location>
        <begin position="143"/>
        <end position="207"/>
    </location>
</feature>
<evidence type="ECO:0000313" key="5">
    <source>
        <dbReference type="Proteomes" id="UP000198341"/>
    </source>
</evidence>
<feature type="region of interest" description="Disordered" evidence="1">
    <location>
        <begin position="295"/>
        <end position="321"/>
    </location>
</feature>
<feature type="region of interest" description="Disordered" evidence="1">
    <location>
        <begin position="207"/>
        <end position="246"/>
    </location>
</feature>
<feature type="region of interest" description="Disordered" evidence="1">
    <location>
        <begin position="1"/>
        <end position="142"/>
    </location>
</feature>
<dbReference type="Pfam" id="PF08059">
    <property type="entry name" value="SEP"/>
    <property type="match status" value="1"/>
</dbReference>
<dbReference type="SMART" id="SM00166">
    <property type="entry name" value="UBX"/>
    <property type="match status" value="1"/>
</dbReference>
<dbReference type="RefSeq" id="XP_007510537.1">
    <property type="nucleotide sequence ID" value="XM_007510475.1"/>
</dbReference>
<dbReference type="eggNOG" id="KOG2086">
    <property type="taxonomic scope" value="Eukaryota"/>
</dbReference>
<evidence type="ECO:0008006" key="6">
    <source>
        <dbReference type="Google" id="ProtNLM"/>
    </source>
</evidence>
<dbReference type="STRING" id="41875.K8EZX0"/>
<dbReference type="OrthoDB" id="25887at2759"/>
<feature type="compositionally biased region" description="Polar residues" evidence="1">
    <location>
        <begin position="1"/>
        <end position="10"/>
    </location>
</feature>
<feature type="compositionally biased region" description="Basic and acidic residues" evidence="1">
    <location>
        <begin position="48"/>
        <end position="60"/>
    </location>
</feature>
<dbReference type="PROSITE" id="PS50033">
    <property type="entry name" value="UBX"/>
    <property type="match status" value="1"/>
</dbReference>
<name>K8EZX0_9CHLO</name>
<organism evidence="4 5">
    <name type="scientific">Bathycoccus prasinos</name>
    <dbReference type="NCBI Taxonomy" id="41875"/>
    <lineage>
        <taxon>Eukaryota</taxon>
        <taxon>Viridiplantae</taxon>
        <taxon>Chlorophyta</taxon>
        <taxon>Mamiellophyceae</taxon>
        <taxon>Mamiellales</taxon>
        <taxon>Bathycoccaceae</taxon>
        <taxon>Bathycoccus</taxon>
    </lineage>
</organism>
<protein>
    <recommendedName>
        <fullName evidence="6">UBX domain-containing protein</fullName>
    </recommendedName>
</protein>
<dbReference type="SMART" id="SM00553">
    <property type="entry name" value="SEP"/>
    <property type="match status" value="1"/>
</dbReference>
<accession>K8EZX0</accession>
<proteinExistence type="predicted"/>